<protein>
    <submittedName>
        <fullName evidence="1">4940_t:CDS:1</fullName>
    </submittedName>
</protein>
<dbReference type="EMBL" id="CAJVPW010012260">
    <property type="protein sequence ID" value="CAG8633757.1"/>
    <property type="molecule type" value="Genomic_DNA"/>
</dbReference>
<name>A0ACA9N995_9GLOM</name>
<proteinExistence type="predicted"/>
<organism evidence="1 2">
    <name type="scientific">Cetraspora pellucida</name>
    <dbReference type="NCBI Taxonomy" id="1433469"/>
    <lineage>
        <taxon>Eukaryota</taxon>
        <taxon>Fungi</taxon>
        <taxon>Fungi incertae sedis</taxon>
        <taxon>Mucoromycota</taxon>
        <taxon>Glomeromycotina</taxon>
        <taxon>Glomeromycetes</taxon>
        <taxon>Diversisporales</taxon>
        <taxon>Gigasporaceae</taxon>
        <taxon>Cetraspora</taxon>
    </lineage>
</organism>
<evidence type="ECO:0000313" key="1">
    <source>
        <dbReference type="EMBL" id="CAG8633757.1"/>
    </source>
</evidence>
<evidence type="ECO:0000313" key="2">
    <source>
        <dbReference type="Proteomes" id="UP000789366"/>
    </source>
</evidence>
<dbReference type="Proteomes" id="UP000789366">
    <property type="component" value="Unassembled WGS sequence"/>
</dbReference>
<keyword evidence="2" id="KW-1185">Reference proteome</keyword>
<comment type="caution">
    <text evidence="1">The sequence shown here is derived from an EMBL/GenBank/DDBJ whole genome shotgun (WGS) entry which is preliminary data.</text>
</comment>
<sequence length="130" mass="14886">MSNISHDVICCYYFQVMLTLQIAGFHIGMIAQCWYCDNKKGEIDQLDVIFAAQCQQNQITQIVPKLLIMPHLKKYSATNNNNEMSIDKENNLKITNSPVTKHKGRPETKQYKSAVEKAYRQPYACHACGQ</sequence>
<gene>
    <name evidence="1" type="ORF">SPELUC_LOCUS8313</name>
</gene>
<reference evidence="1" key="1">
    <citation type="submission" date="2021-06" db="EMBL/GenBank/DDBJ databases">
        <authorList>
            <person name="Kallberg Y."/>
            <person name="Tangrot J."/>
            <person name="Rosling A."/>
        </authorList>
    </citation>
    <scope>NUCLEOTIDE SEQUENCE</scope>
    <source>
        <strain evidence="1">28 12/20/2015</strain>
    </source>
</reference>
<feature type="non-terminal residue" evidence="1">
    <location>
        <position position="130"/>
    </location>
</feature>
<accession>A0ACA9N995</accession>